<evidence type="ECO:0000313" key="2">
    <source>
        <dbReference type="Proteomes" id="UP000194236"/>
    </source>
</evidence>
<dbReference type="Proteomes" id="UP000194236">
    <property type="component" value="Unassembled WGS sequence"/>
</dbReference>
<sequence>MFLLISSSKLFFSCKEFDAYIAQIGLDKNYQFLQYKICHALHEADYHNAMQILKNFQYRDIVNNNFSNLLYWLQYYY</sequence>
<protein>
    <submittedName>
        <fullName evidence="1">Uncharacterized protein</fullName>
    </submittedName>
</protein>
<dbReference type="AlphaFoldDB" id="A0A1Y3BQA4"/>
<name>A0A1Y3BQA4_EURMA</name>
<proteinExistence type="predicted"/>
<dbReference type="EMBL" id="MUJZ01009618">
    <property type="protein sequence ID" value="OTF82214.1"/>
    <property type="molecule type" value="Genomic_DNA"/>
</dbReference>
<gene>
    <name evidence="1" type="ORF">BLA29_011030</name>
</gene>
<comment type="caution">
    <text evidence="1">The sequence shown here is derived from an EMBL/GenBank/DDBJ whole genome shotgun (WGS) entry which is preliminary data.</text>
</comment>
<organism evidence="1 2">
    <name type="scientific">Euroglyphus maynei</name>
    <name type="common">Mayne's house dust mite</name>
    <dbReference type="NCBI Taxonomy" id="6958"/>
    <lineage>
        <taxon>Eukaryota</taxon>
        <taxon>Metazoa</taxon>
        <taxon>Ecdysozoa</taxon>
        <taxon>Arthropoda</taxon>
        <taxon>Chelicerata</taxon>
        <taxon>Arachnida</taxon>
        <taxon>Acari</taxon>
        <taxon>Acariformes</taxon>
        <taxon>Sarcoptiformes</taxon>
        <taxon>Astigmata</taxon>
        <taxon>Psoroptidia</taxon>
        <taxon>Analgoidea</taxon>
        <taxon>Pyroglyphidae</taxon>
        <taxon>Pyroglyphinae</taxon>
        <taxon>Euroglyphus</taxon>
    </lineage>
</organism>
<evidence type="ECO:0000313" key="1">
    <source>
        <dbReference type="EMBL" id="OTF82214.1"/>
    </source>
</evidence>
<keyword evidence="2" id="KW-1185">Reference proteome</keyword>
<reference evidence="1 2" key="1">
    <citation type="submission" date="2017-03" db="EMBL/GenBank/DDBJ databases">
        <title>Genome Survey of Euroglyphus maynei.</title>
        <authorList>
            <person name="Arlian L.G."/>
            <person name="Morgan M.S."/>
            <person name="Rider S.D."/>
        </authorList>
    </citation>
    <scope>NUCLEOTIDE SEQUENCE [LARGE SCALE GENOMIC DNA]</scope>
    <source>
        <strain evidence="1">Arlian Lab</strain>
        <tissue evidence="1">Whole body</tissue>
    </source>
</reference>
<accession>A0A1Y3BQA4</accession>